<name>A0A852SX87_9MICO</name>
<accession>A0A852SX87</accession>
<dbReference type="AlphaFoldDB" id="A0A852SX87"/>
<gene>
    <name evidence="2" type="ORF">BJ963_001218</name>
</gene>
<dbReference type="EMBL" id="JACCBJ010000001">
    <property type="protein sequence ID" value="NYD73699.1"/>
    <property type="molecule type" value="Genomic_DNA"/>
</dbReference>
<organism evidence="2 3">
    <name type="scientific">Leifsonia soli</name>
    <dbReference type="NCBI Taxonomy" id="582665"/>
    <lineage>
        <taxon>Bacteria</taxon>
        <taxon>Bacillati</taxon>
        <taxon>Actinomycetota</taxon>
        <taxon>Actinomycetes</taxon>
        <taxon>Micrococcales</taxon>
        <taxon>Microbacteriaceae</taxon>
        <taxon>Leifsonia</taxon>
    </lineage>
</organism>
<dbReference type="RefSeq" id="WP_179455326.1">
    <property type="nucleotide sequence ID" value="NZ_BAAAPX010000001.1"/>
</dbReference>
<dbReference type="InterPro" id="IPR018547">
    <property type="entry name" value="AbiEi_C"/>
</dbReference>
<keyword evidence="3" id="KW-1185">Reference proteome</keyword>
<sequence>MNTTTSAPLLDADILPVVELLALCLDGHLFRVGDAFAPAGAVDGPALRSQAFARTAPGWAVADRGSAAWIHGTRSMPPPVPQVCVPPRRRGGALSPAVDTSHRVIADDETVVFDGVRVTSPLRTAIDLLCSGTPFGEGDALEIRHLLLLAGVSPAQLDDRLRTSRQKGCGVARQRLPAVARARLPGVADAEFGRRDAAGQPPLTR</sequence>
<dbReference type="Pfam" id="PF09407">
    <property type="entry name" value="AbiEi_1"/>
    <property type="match status" value="1"/>
</dbReference>
<feature type="domain" description="AbiEi antitoxin C-terminal" evidence="1">
    <location>
        <begin position="62"/>
        <end position="166"/>
    </location>
</feature>
<reference evidence="2 3" key="1">
    <citation type="submission" date="2020-07" db="EMBL/GenBank/DDBJ databases">
        <title>Sequencing the genomes of 1000 actinobacteria strains.</title>
        <authorList>
            <person name="Klenk H.-P."/>
        </authorList>
    </citation>
    <scope>NUCLEOTIDE SEQUENCE [LARGE SCALE GENOMIC DNA]</scope>
    <source>
        <strain evidence="2 3">DSM 23871</strain>
    </source>
</reference>
<evidence type="ECO:0000313" key="2">
    <source>
        <dbReference type="EMBL" id="NYD73699.1"/>
    </source>
</evidence>
<comment type="caution">
    <text evidence="2">The sequence shown here is derived from an EMBL/GenBank/DDBJ whole genome shotgun (WGS) entry which is preliminary data.</text>
</comment>
<evidence type="ECO:0000259" key="1">
    <source>
        <dbReference type="Pfam" id="PF09407"/>
    </source>
</evidence>
<dbReference type="Proteomes" id="UP000589620">
    <property type="component" value="Unassembled WGS sequence"/>
</dbReference>
<proteinExistence type="predicted"/>
<evidence type="ECO:0000313" key="3">
    <source>
        <dbReference type="Proteomes" id="UP000589620"/>
    </source>
</evidence>
<protein>
    <recommendedName>
        <fullName evidence="1">AbiEi antitoxin C-terminal domain-containing protein</fullName>
    </recommendedName>
</protein>